<evidence type="ECO:0000256" key="9">
    <source>
        <dbReference type="ARBA" id="ARBA00023065"/>
    </source>
</evidence>
<keyword evidence="11" id="KW-0472">Membrane</keyword>
<evidence type="ECO:0000256" key="2">
    <source>
        <dbReference type="ARBA" id="ARBA00009450"/>
    </source>
</evidence>
<keyword evidence="13" id="KW-0998">Cell outer membrane</keyword>
<evidence type="ECO:0000256" key="6">
    <source>
        <dbReference type="ARBA" id="ARBA00022692"/>
    </source>
</evidence>
<dbReference type="GO" id="GO:0009279">
    <property type="term" value="C:cell outer membrane"/>
    <property type="evidence" value="ECO:0007669"/>
    <property type="project" value="UniProtKB-SubCell"/>
</dbReference>
<dbReference type="Gene3D" id="3.10.560.10">
    <property type="entry name" value="Outer membrane lipoprotein wza domain like"/>
    <property type="match status" value="1"/>
</dbReference>
<evidence type="ECO:0000256" key="13">
    <source>
        <dbReference type="ARBA" id="ARBA00023237"/>
    </source>
</evidence>
<keyword evidence="12" id="KW-0564">Palmitate</keyword>
<keyword evidence="4" id="KW-1134">Transmembrane beta strand</keyword>
<dbReference type="Gene3D" id="3.30.1950.10">
    <property type="entry name" value="wza like domain"/>
    <property type="match status" value="2"/>
</dbReference>
<evidence type="ECO:0000256" key="11">
    <source>
        <dbReference type="ARBA" id="ARBA00023136"/>
    </source>
</evidence>
<comment type="similarity">
    <text evidence="2">Belongs to the BexD/CtrA/VexA family.</text>
</comment>
<evidence type="ECO:0000256" key="16">
    <source>
        <dbReference type="SAM" id="SignalP"/>
    </source>
</evidence>
<keyword evidence="3" id="KW-0813">Transport</keyword>
<dbReference type="GO" id="GO:0006811">
    <property type="term" value="P:monoatomic ion transport"/>
    <property type="evidence" value="ECO:0007669"/>
    <property type="project" value="UniProtKB-KW"/>
</dbReference>
<dbReference type="AlphaFoldDB" id="A0A517N593"/>
<dbReference type="InterPro" id="IPR003715">
    <property type="entry name" value="Poly_export_N"/>
</dbReference>
<keyword evidence="20" id="KW-1185">Reference proteome</keyword>
<sequence precursor="true">MVKMPLSLRQSLLLACLIFNAGVLDARAAGDEFVPPAPQKATRPNSLSSDGESSASTPVLPVGSALSADLGSATSSLNASAAVPSLAGAYAAADRADVSASLVSHGSSACSCGQCLQCTDRRPDTMLGGVGMVLGVGPCPTGSQCWQCPYDSPFDVHGPGEYAGPSRMHRIPEYRLRTGDSIQLTFMVTALTSEGAYRLVVGDELLIESEADDDLTRGTLERGLKIQPDGTITLRLIGQVHAAGQSVDQLRELLEKKYTEFYPTPSIDVTPVNTGSAARQVREAISGAGGFDPQQIQQTITPAGEIRLPKIGSVQSQGLTLDELKQEINLRYDAAVGGLEVEPSLLSQAPHNVFVLGEVGQPGRFEMDNTPTTVLGAIAMAGGHRTGANMRQVVVFRRGDSWELTSTVLDLRGAVLGREAHPRDEIWVRDGDVIILPSTPIRLFDNFVRQVFTEGIYGIIPITASYNFGGSFSN</sequence>
<accession>A0A517N593</accession>
<dbReference type="GO" id="GO:0015288">
    <property type="term" value="F:porin activity"/>
    <property type="evidence" value="ECO:0007669"/>
    <property type="project" value="UniProtKB-KW"/>
</dbReference>
<dbReference type="OrthoDB" id="193635at2"/>
<feature type="chain" id="PRO_5022012592" evidence="16">
    <location>
        <begin position="29"/>
        <end position="474"/>
    </location>
</feature>
<organism evidence="19 20">
    <name type="scientific">Rubripirellula lacrimiformis</name>
    <dbReference type="NCBI Taxonomy" id="1930273"/>
    <lineage>
        <taxon>Bacteria</taxon>
        <taxon>Pseudomonadati</taxon>
        <taxon>Planctomycetota</taxon>
        <taxon>Planctomycetia</taxon>
        <taxon>Pirellulales</taxon>
        <taxon>Pirellulaceae</taxon>
        <taxon>Rubripirellula</taxon>
    </lineage>
</organism>
<feature type="compositionally biased region" description="Polar residues" evidence="15">
    <location>
        <begin position="42"/>
        <end position="57"/>
    </location>
</feature>
<evidence type="ECO:0000256" key="10">
    <source>
        <dbReference type="ARBA" id="ARBA00023114"/>
    </source>
</evidence>
<dbReference type="RefSeq" id="WP_145168041.1">
    <property type="nucleotide sequence ID" value="NZ_CP036525.1"/>
</dbReference>
<feature type="domain" description="SLBB" evidence="18">
    <location>
        <begin position="352"/>
        <end position="411"/>
    </location>
</feature>
<evidence type="ECO:0000313" key="20">
    <source>
        <dbReference type="Proteomes" id="UP000318538"/>
    </source>
</evidence>
<feature type="signal peptide" evidence="16">
    <location>
        <begin position="1"/>
        <end position="28"/>
    </location>
</feature>
<dbReference type="GO" id="GO:0046930">
    <property type="term" value="C:pore complex"/>
    <property type="evidence" value="ECO:0007669"/>
    <property type="project" value="UniProtKB-KW"/>
</dbReference>
<evidence type="ECO:0000259" key="17">
    <source>
        <dbReference type="Pfam" id="PF02563"/>
    </source>
</evidence>
<evidence type="ECO:0000313" key="19">
    <source>
        <dbReference type="EMBL" id="QDT02305.1"/>
    </source>
</evidence>
<evidence type="ECO:0000256" key="12">
    <source>
        <dbReference type="ARBA" id="ARBA00023139"/>
    </source>
</evidence>
<proteinExistence type="inferred from homology"/>
<dbReference type="PANTHER" id="PTHR33619:SF3">
    <property type="entry name" value="POLYSACCHARIDE EXPORT PROTEIN GFCE-RELATED"/>
    <property type="match status" value="1"/>
</dbReference>
<keyword evidence="14" id="KW-0449">Lipoprotein</keyword>
<evidence type="ECO:0000256" key="15">
    <source>
        <dbReference type="SAM" id="MobiDB-lite"/>
    </source>
</evidence>
<protein>
    <submittedName>
        <fullName evidence="19">Polysaccharide biosynthesis/export protein</fullName>
    </submittedName>
</protein>
<evidence type="ECO:0000259" key="18">
    <source>
        <dbReference type="Pfam" id="PF22461"/>
    </source>
</evidence>
<keyword evidence="6" id="KW-0812">Transmembrane</keyword>
<dbReference type="GO" id="GO:0015159">
    <property type="term" value="F:polysaccharide transmembrane transporter activity"/>
    <property type="evidence" value="ECO:0007669"/>
    <property type="project" value="InterPro"/>
</dbReference>
<gene>
    <name evidence="19" type="ORF">K227x_06810</name>
</gene>
<evidence type="ECO:0000256" key="7">
    <source>
        <dbReference type="ARBA" id="ARBA00022729"/>
    </source>
</evidence>
<dbReference type="PANTHER" id="PTHR33619">
    <property type="entry name" value="POLYSACCHARIDE EXPORT PROTEIN GFCE-RELATED"/>
    <property type="match status" value="1"/>
</dbReference>
<feature type="region of interest" description="Disordered" evidence="15">
    <location>
        <begin position="35"/>
        <end position="58"/>
    </location>
</feature>
<evidence type="ECO:0000256" key="4">
    <source>
        <dbReference type="ARBA" id="ARBA00022452"/>
    </source>
</evidence>
<comment type="subcellular location">
    <subcellularLocation>
        <location evidence="1">Cell outer membrane</location>
        <topology evidence="1">Multi-pass membrane protein</topology>
    </subcellularLocation>
</comment>
<name>A0A517N593_9BACT</name>
<evidence type="ECO:0000256" key="1">
    <source>
        <dbReference type="ARBA" id="ARBA00004571"/>
    </source>
</evidence>
<dbReference type="InterPro" id="IPR054765">
    <property type="entry name" value="SLBB_dom"/>
</dbReference>
<dbReference type="Pfam" id="PF02563">
    <property type="entry name" value="Poly_export"/>
    <property type="match status" value="1"/>
</dbReference>
<dbReference type="InterPro" id="IPR049712">
    <property type="entry name" value="Poly_export"/>
</dbReference>
<dbReference type="Pfam" id="PF22461">
    <property type="entry name" value="SLBB_2"/>
    <property type="match status" value="1"/>
</dbReference>
<evidence type="ECO:0000256" key="3">
    <source>
        <dbReference type="ARBA" id="ARBA00022448"/>
    </source>
</evidence>
<dbReference type="Proteomes" id="UP000318538">
    <property type="component" value="Chromosome"/>
</dbReference>
<keyword evidence="5" id="KW-0762">Sugar transport</keyword>
<reference evidence="19 20" key="1">
    <citation type="submission" date="2019-02" db="EMBL/GenBank/DDBJ databases">
        <title>Deep-cultivation of Planctomycetes and their phenomic and genomic characterization uncovers novel biology.</title>
        <authorList>
            <person name="Wiegand S."/>
            <person name="Jogler M."/>
            <person name="Boedeker C."/>
            <person name="Pinto D."/>
            <person name="Vollmers J."/>
            <person name="Rivas-Marin E."/>
            <person name="Kohn T."/>
            <person name="Peeters S.H."/>
            <person name="Heuer A."/>
            <person name="Rast P."/>
            <person name="Oberbeckmann S."/>
            <person name="Bunk B."/>
            <person name="Jeske O."/>
            <person name="Meyerdierks A."/>
            <person name="Storesund J.E."/>
            <person name="Kallscheuer N."/>
            <person name="Luecker S."/>
            <person name="Lage O.M."/>
            <person name="Pohl T."/>
            <person name="Merkel B.J."/>
            <person name="Hornburger P."/>
            <person name="Mueller R.-W."/>
            <person name="Bruemmer F."/>
            <person name="Labrenz M."/>
            <person name="Spormann A.M."/>
            <person name="Op den Camp H."/>
            <person name="Overmann J."/>
            <person name="Amann R."/>
            <person name="Jetten M.S.M."/>
            <person name="Mascher T."/>
            <person name="Medema M.H."/>
            <person name="Devos D.P."/>
            <person name="Kaster A.-K."/>
            <person name="Ovreas L."/>
            <person name="Rohde M."/>
            <person name="Galperin M.Y."/>
            <person name="Jogler C."/>
        </authorList>
    </citation>
    <scope>NUCLEOTIDE SEQUENCE [LARGE SCALE GENOMIC DNA]</scope>
    <source>
        <strain evidence="19 20">K22_7</strain>
    </source>
</reference>
<dbReference type="KEGG" id="rlc:K227x_06810"/>
<keyword evidence="7 16" id="KW-0732">Signal</keyword>
<evidence type="ECO:0000256" key="5">
    <source>
        <dbReference type="ARBA" id="ARBA00022597"/>
    </source>
</evidence>
<dbReference type="EMBL" id="CP036525">
    <property type="protein sequence ID" value="QDT02305.1"/>
    <property type="molecule type" value="Genomic_DNA"/>
</dbReference>
<evidence type="ECO:0000256" key="8">
    <source>
        <dbReference type="ARBA" id="ARBA00023047"/>
    </source>
</evidence>
<keyword evidence="10" id="KW-0626">Porin</keyword>
<evidence type="ECO:0000256" key="14">
    <source>
        <dbReference type="ARBA" id="ARBA00023288"/>
    </source>
</evidence>
<keyword evidence="8" id="KW-0625">Polysaccharide transport</keyword>
<keyword evidence="9" id="KW-0406">Ion transport</keyword>
<feature type="domain" description="Polysaccharide export protein N-terminal" evidence="17">
    <location>
        <begin position="194"/>
        <end position="270"/>
    </location>
</feature>